<dbReference type="Pfam" id="PF13727">
    <property type="entry name" value="CoA_binding_3"/>
    <property type="match status" value="1"/>
</dbReference>
<keyword evidence="6 8" id="KW-0472">Membrane</keyword>
<feature type="transmembrane region" description="Helical" evidence="8">
    <location>
        <begin position="48"/>
        <end position="71"/>
    </location>
</feature>
<accession>A0A5C8P8E6</accession>
<dbReference type="InterPro" id="IPR003362">
    <property type="entry name" value="Bact_transf"/>
</dbReference>
<comment type="similarity">
    <text evidence="2">Belongs to the bacterial sugar transferase family.</text>
</comment>
<keyword evidence="7" id="KW-0270">Exopolysaccharide synthesis</keyword>
<evidence type="ECO:0000313" key="11">
    <source>
        <dbReference type="Proteomes" id="UP000321638"/>
    </source>
</evidence>
<evidence type="ECO:0000256" key="6">
    <source>
        <dbReference type="ARBA" id="ARBA00023136"/>
    </source>
</evidence>
<gene>
    <name evidence="10" type="ORF">FHP25_38135</name>
</gene>
<evidence type="ECO:0000256" key="3">
    <source>
        <dbReference type="ARBA" id="ARBA00022679"/>
    </source>
</evidence>
<dbReference type="NCBIfam" id="TIGR03025">
    <property type="entry name" value="EPS_sugtrans"/>
    <property type="match status" value="1"/>
</dbReference>
<dbReference type="SUPFAM" id="SSF51735">
    <property type="entry name" value="NAD(P)-binding Rossmann-fold domains"/>
    <property type="match status" value="1"/>
</dbReference>
<keyword evidence="4 8" id="KW-0812">Transmembrane</keyword>
<dbReference type="EC" id="2.7.8.31" evidence="10"/>
<dbReference type="Proteomes" id="UP000321638">
    <property type="component" value="Unassembled WGS sequence"/>
</dbReference>
<feature type="domain" description="Bacterial sugar transferase" evidence="9">
    <location>
        <begin position="278"/>
        <end position="466"/>
    </location>
</feature>
<dbReference type="GO" id="GO:0089702">
    <property type="term" value="F:undecaprenyl-phosphate glucose phosphotransferase activity"/>
    <property type="evidence" value="ECO:0007669"/>
    <property type="project" value="UniProtKB-EC"/>
</dbReference>
<feature type="transmembrane region" description="Helical" evidence="8">
    <location>
        <begin position="283"/>
        <end position="306"/>
    </location>
</feature>
<dbReference type="InterPro" id="IPR017473">
    <property type="entry name" value="Undecaprenyl-P_gluc_Ptfrase"/>
</dbReference>
<dbReference type="AlphaFoldDB" id="A0A5C8P8E6"/>
<keyword evidence="3 10" id="KW-0808">Transferase</keyword>
<name>A0A5C8P8E6_9HYPH</name>
<comment type="subcellular location">
    <subcellularLocation>
        <location evidence="1">Membrane</location>
        <topology evidence="1">Multi-pass membrane protein</topology>
    </subcellularLocation>
</comment>
<dbReference type="Pfam" id="PF02397">
    <property type="entry name" value="Bac_transf"/>
    <property type="match status" value="1"/>
</dbReference>
<protein>
    <submittedName>
        <fullName evidence="10">Undecaprenyl-phosphate glucose phosphotransferase</fullName>
        <ecNumber evidence="10">2.7.8.31</ecNumber>
    </submittedName>
</protein>
<dbReference type="NCBIfam" id="TIGR03023">
    <property type="entry name" value="WcaJ_sugtrans"/>
    <property type="match status" value="1"/>
</dbReference>
<keyword evidence="5 8" id="KW-1133">Transmembrane helix</keyword>
<dbReference type="GO" id="GO:0016020">
    <property type="term" value="C:membrane"/>
    <property type="evidence" value="ECO:0007669"/>
    <property type="project" value="UniProtKB-SubCell"/>
</dbReference>
<comment type="caution">
    <text evidence="10">The sequence shown here is derived from an EMBL/GenBank/DDBJ whole genome shotgun (WGS) entry which is preliminary data.</text>
</comment>
<dbReference type="PANTHER" id="PTHR30576">
    <property type="entry name" value="COLANIC BIOSYNTHESIS UDP-GLUCOSE LIPID CARRIER TRANSFERASE"/>
    <property type="match status" value="1"/>
</dbReference>
<evidence type="ECO:0000256" key="8">
    <source>
        <dbReference type="SAM" id="Phobius"/>
    </source>
</evidence>
<evidence type="ECO:0000256" key="4">
    <source>
        <dbReference type="ARBA" id="ARBA00022692"/>
    </source>
</evidence>
<dbReference type="RefSeq" id="WP_147852264.1">
    <property type="nucleotide sequence ID" value="NZ_VDUZ01000076.1"/>
</dbReference>
<evidence type="ECO:0000256" key="1">
    <source>
        <dbReference type="ARBA" id="ARBA00004141"/>
    </source>
</evidence>
<feature type="transmembrane region" description="Helical" evidence="8">
    <location>
        <begin position="12"/>
        <end position="36"/>
    </location>
</feature>
<dbReference type="InterPro" id="IPR036291">
    <property type="entry name" value="NAD(P)-bd_dom_sf"/>
</dbReference>
<keyword evidence="11" id="KW-1185">Reference proteome</keyword>
<dbReference type="OrthoDB" id="9808602at2"/>
<organism evidence="10 11">
    <name type="scientific">Vineibacter terrae</name>
    <dbReference type="NCBI Taxonomy" id="2586908"/>
    <lineage>
        <taxon>Bacteria</taxon>
        <taxon>Pseudomonadati</taxon>
        <taxon>Pseudomonadota</taxon>
        <taxon>Alphaproteobacteria</taxon>
        <taxon>Hyphomicrobiales</taxon>
        <taxon>Vineibacter</taxon>
    </lineage>
</organism>
<evidence type="ECO:0000256" key="5">
    <source>
        <dbReference type="ARBA" id="ARBA00022989"/>
    </source>
</evidence>
<dbReference type="EMBL" id="VDUZ01000076">
    <property type="protein sequence ID" value="TXL69617.1"/>
    <property type="molecule type" value="Genomic_DNA"/>
</dbReference>
<dbReference type="Gene3D" id="3.40.50.720">
    <property type="entry name" value="NAD(P)-binding Rossmann-like Domain"/>
    <property type="match status" value="1"/>
</dbReference>
<proteinExistence type="inferred from homology"/>
<reference evidence="10 11" key="1">
    <citation type="submission" date="2019-06" db="EMBL/GenBank/DDBJ databases">
        <title>New taxonomy in bacterial strain CC-CFT640, isolated from vineyard.</title>
        <authorList>
            <person name="Lin S.-Y."/>
            <person name="Tsai C.-F."/>
            <person name="Young C.-C."/>
        </authorList>
    </citation>
    <scope>NUCLEOTIDE SEQUENCE [LARGE SCALE GENOMIC DNA]</scope>
    <source>
        <strain evidence="10 11">CC-CFT640</strain>
    </source>
</reference>
<sequence length="472" mass="53046">MDRSKVLVEKKLLWSVRLIDMVIPAVVAWAAITSWLPEHFTTFDSQYLLAMAASALLVGNVFGALDLYTISSLSNVPGQTGRIVLGWTGVVAALLLAAFAAKVSNNFPRGWAILWYFWSLGAFIVVRFVVFGLLSRWIETGRLTRNVAIVGAGPHGRRLIEHLRQQAATEWRIVGIWDERASRPLDPIEGIPVRGTIDDLIDYARHYPLDQIVVALPWAAELRVMKVLKTLWELPIDIRLAPDMIGFRLAHCSYSVLGSVPVLNVFDRPLSAEKLLLKRVEDIVLGLLMLAAFSPVMLATAIAIKLDSKGPILFRQTRYGFNNQKISVWKFRSMYVDACGDGTMRQAVQNDPRVTRVGRFIRRTSIDELPQIFNVLSGVMSVVGPRPHPIGTRAENVLFEEAVAEYAGRHRVKPGLTGWAQVNGWRGETDTIEKIKRRVDHDLYYIENWSLLLDIKIVLMTVLTVLRGKNAY</sequence>
<evidence type="ECO:0000256" key="2">
    <source>
        <dbReference type="ARBA" id="ARBA00006464"/>
    </source>
</evidence>
<dbReference type="GO" id="GO:0000271">
    <property type="term" value="P:polysaccharide biosynthetic process"/>
    <property type="evidence" value="ECO:0007669"/>
    <property type="project" value="UniProtKB-KW"/>
</dbReference>
<feature type="transmembrane region" description="Helical" evidence="8">
    <location>
        <begin position="113"/>
        <end position="135"/>
    </location>
</feature>
<evidence type="ECO:0000256" key="7">
    <source>
        <dbReference type="ARBA" id="ARBA00023169"/>
    </source>
</evidence>
<evidence type="ECO:0000313" key="10">
    <source>
        <dbReference type="EMBL" id="TXL69617.1"/>
    </source>
</evidence>
<dbReference type="InterPro" id="IPR017475">
    <property type="entry name" value="EPS_sugar_tfrase"/>
</dbReference>
<feature type="transmembrane region" description="Helical" evidence="8">
    <location>
        <begin position="83"/>
        <end position="101"/>
    </location>
</feature>
<dbReference type="PANTHER" id="PTHR30576:SF0">
    <property type="entry name" value="UNDECAPRENYL-PHOSPHATE N-ACETYLGALACTOSAMINYL 1-PHOSPHATE TRANSFERASE-RELATED"/>
    <property type="match status" value="1"/>
</dbReference>
<evidence type="ECO:0000259" key="9">
    <source>
        <dbReference type="Pfam" id="PF02397"/>
    </source>
</evidence>